<accession>A0A381V0C2</accession>
<dbReference type="SUPFAM" id="SSF53474">
    <property type="entry name" value="alpha/beta-Hydrolases"/>
    <property type="match status" value="1"/>
</dbReference>
<evidence type="ECO:0000256" key="1">
    <source>
        <dbReference type="ARBA" id="ARBA00022801"/>
    </source>
</evidence>
<feature type="transmembrane region" description="Helical" evidence="2">
    <location>
        <begin position="12"/>
        <end position="30"/>
    </location>
</feature>
<keyword evidence="1" id="KW-0378">Hydrolase</keyword>
<dbReference type="PANTHER" id="PTHR22946:SF9">
    <property type="entry name" value="POLYKETIDE TRANSFERASE AF380"/>
    <property type="match status" value="1"/>
</dbReference>
<dbReference type="PANTHER" id="PTHR22946">
    <property type="entry name" value="DIENELACTONE HYDROLASE DOMAIN-CONTAINING PROTEIN-RELATED"/>
    <property type="match status" value="1"/>
</dbReference>
<sequence length="388" mass="43171">MGRFPKFIKAGFQYVGLFAVIILLMATSTLQGRALVKSILFIPQVLPDIPVKPLEYVTKTPIREKILFPTLNKEKASADLYLPKGENSHPAVVFFMGVVPPDRDESRIVALAEGLARTGMIVMIPWLETQHQNRIVEKDILSLVDAFIYLEKHPRVKRGKIGMGGICTGASMSVVASQDLRINDRVSFVNSFAGYYDAVDFLVAAATKTRFDEVGATHWSPDALTRNLITAHIVDGTFERDQVILNRILKTGKWTKQDSDDLSPSGRAVLTLISGPDVDAAREAISSLNSRTTQFLKNISPSTNIGNLKAEVLLMHDSFDKLVPSEESRRFAKAIESNGRRVYHTEFSLFQGAVQVHMDDSKGPSTLEFLKQAGKLYTHMYNVMRLSE</sequence>
<dbReference type="Gene3D" id="3.40.50.1820">
    <property type="entry name" value="alpha/beta hydrolase"/>
    <property type="match status" value="1"/>
</dbReference>
<gene>
    <name evidence="3" type="ORF">METZ01_LOCUS86508</name>
</gene>
<keyword evidence="2" id="KW-1133">Transmembrane helix</keyword>
<protein>
    <recommendedName>
        <fullName evidence="4">Dienelactone hydrolase domain-containing protein</fullName>
    </recommendedName>
</protein>
<evidence type="ECO:0008006" key="4">
    <source>
        <dbReference type="Google" id="ProtNLM"/>
    </source>
</evidence>
<dbReference type="InterPro" id="IPR050261">
    <property type="entry name" value="FrsA_esterase"/>
</dbReference>
<proteinExistence type="predicted"/>
<name>A0A381V0C2_9ZZZZ</name>
<reference evidence="3" key="1">
    <citation type="submission" date="2018-05" db="EMBL/GenBank/DDBJ databases">
        <authorList>
            <person name="Lanie J.A."/>
            <person name="Ng W.-L."/>
            <person name="Kazmierczak K.M."/>
            <person name="Andrzejewski T.M."/>
            <person name="Davidsen T.M."/>
            <person name="Wayne K.J."/>
            <person name="Tettelin H."/>
            <person name="Glass J.I."/>
            <person name="Rusch D."/>
            <person name="Podicherti R."/>
            <person name="Tsui H.-C.T."/>
            <person name="Winkler M.E."/>
        </authorList>
    </citation>
    <scope>NUCLEOTIDE SEQUENCE</scope>
</reference>
<dbReference type="GO" id="GO:0016788">
    <property type="term" value="F:hydrolase activity, acting on ester bonds"/>
    <property type="evidence" value="ECO:0007669"/>
    <property type="project" value="UniProtKB-ARBA"/>
</dbReference>
<dbReference type="InterPro" id="IPR029058">
    <property type="entry name" value="AB_hydrolase_fold"/>
</dbReference>
<evidence type="ECO:0000313" key="3">
    <source>
        <dbReference type="EMBL" id="SVA33654.1"/>
    </source>
</evidence>
<evidence type="ECO:0000256" key="2">
    <source>
        <dbReference type="SAM" id="Phobius"/>
    </source>
</evidence>
<dbReference type="EMBL" id="UINC01007497">
    <property type="protein sequence ID" value="SVA33654.1"/>
    <property type="molecule type" value="Genomic_DNA"/>
</dbReference>
<dbReference type="AlphaFoldDB" id="A0A381V0C2"/>
<keyword evidence="2" id="KW-0812">Transmembrane</keyword>
<keyword evidence="2" id="KW-0472">Membrane</keyword>
<organism evidence="3">
    <name type="scientific">marine metagenome</name>
    <dbReference type="NCBI Taxonomy" id="408172"/>
    <lineage>
        <taxon>unclassified sequences</taxon>
        <taxon>metagenomes</taxon>
        <taxon>ecological metagenomes</taxon>
    </lineage>
</organism>